<proteinExistence type="predicted"/>
<dbReference type="RefSeq" id="WP_106502517.1">
    <property type="nucleotide sequence ID" value="NZ_PXXO01000005.1"/>
</dbReference>
<protein>
    <submittedName>
        <fullName evidence="1">Uncharacterized protein</fullName>
    </submittedName>
</protein>
<accession>A0A2P7MXS7</accession>
<comment type="caution">
    <text evidence="1">The sequence shown here is derived from an EMBL/GenBank/DDBJ whole genome shotgun (WGS) entry which is preliminary data.</text>
</comment>
<evidence type="ECO:0000313" key="1">
    <source>
        <dbReference type="EMBL" id="PSJ05998.1"/>
    </source>
</evidence>
<evidence type="ECO:0000313" key="2">
    <source>
        <dbReference type="Proteomes" id="UP000243002"/>
    </source>
</evidence>
<reference evidence="1 2" key="1">
    <citation type="journal article" date="2018" name="Environ. Microbiol.">
        <title>Ecological and genomic features of two widespread freshwater picocyanobacteria.</title>
        <authorList>
            <person name="Cabello-Yeves P.J."/>
            <person name="Picazo A."/>
            <person name="Camacho A."/>
            <person name="Callieri C."/>
            <person name="Rosselli R."/>
            <person name="Roda-Garcia J.J."/>
            <person name="Coutinho F.H."/>
            <person name="Rodriguez-Valera F."/>
        </authorList>
    </citation>
    <scope>NUCLEOTIDE SEQUENCE [LARGE SCALE GENOMIC DNA]</scope>
    <source>
        <strain evidence="1 2">Tous</strain>
    </source>
</reference>
<keyword evidence="2" id="KW-1185">Reference proteome</keyword>
<sequence length="85" mass="10064">MYMDIPPQELNPKWFKSHLLDRSVELQELYELPQGELDLLMAEAAELRTDVVNRDRNHGKWCTAGYFLELAKIISERRFAQLDQK</sequence>
<dbReference type="EMBL" id="PXXO01000005">
    <property type="protein sequence ID" value="PSJ05998.1"/>
    <property type="molecule type" value="Genomic_DNA"/>
</dbReference>
<gene>
    <name evidence="1" type="ORF">C7K55_06100</name>
</gene>
<dbReference type="AlphaFoldDB" id="A0A2P7MXS7"/>
<organism evidence="1 2">
    <name type="scientific">Cyanobium usitatum str. Tous</name>
    <dbReference type="NCBI Taxonomy" id="2116684"/>
    <lineage>
        <taxon>Bacteria</taxon>
        <taxon>Bacillati</taxon>
        <taxon>Cyanobacteriota</taxon>
        <taxon>Cyanophyceae</taxon>
        <taxon>Synechococcales</taxon>
        <taxon>Prochlorococcaceae</taxon>
        <taxon>Cyanobium</taxon>
    </lineage>
</organism>
<name>A0A2P7MXS7_9CYAN</name>
<dbReference type="Proteomes" id="UP000243002">
    <property type="component" value="Unassembled WGS sequence"/>
</dbReference>